<evidence type="ECO:0000256" key="4">
    <source>
        <dbReference type="ARBA" id="ARBA00022837"/>
    </source>
</evidence>
<dbReference type="Proteomes" id="UP000557717">
    <property type="component" value="Unassembled WGS sequence"/>
</dbReference>
<evidence type="ECO:0000256" key="5">
    <source>
        <dbReference type="SAM" id="MobiDB-lite"/>
    </source>
</evidence>
<evidence type="ECO:0000313" key="7">
    <source>
        <dbReference type="Proteomes" id="UP000557717"/>
    </source>
</evidence>
<feature type="compositionally biased region" description="Acidic residues" evidence="5">
    <location>
        <begin position="122"/>
        <end position="149"/>
    </location>
</feature>
<organism evidence="6 7">
    <name type="scientific">Haloferula luteola</name>
    <dbReference type="NCBI Taxonomy" id="595692"/>
    <lineage>
        <taxon>Bacteria</taxon>
        <taxon>Pseudomonadati</taxon>
        <taxon>Verrucomicrobiota</taxon>
        <taxon>Verrucomicrobiia</taxon>
        <taxon>Verrucomicrobiales</taxon>
        <taxon>Verrucomicrobiaceae</taxon>
        <taxon>Haloferula</taxon>
    </lineage>
</organism>
<keyword evidence="7" id="KW-1185">Reference proteome</keyword>
<dbReference type="EMBL" id="JACHFD010000026">
    <property type="protein sequence ID" value="MBB5353432.1"/>
    <property type="molecule type" value="Genomic_DNA"/>
</dbReference>
<feature type="region of interest" description="Disordered" evidence="5">
    <location>
        <begin position="1"/>
        <end position="177"/>
    </location>
</feature>
<dbReference type="Pfam" id="PF18884">
    <property type="entry name" value="TSP3_bac"/>
    <property type="match status" value="2"/>
</dbReference>
<feature type="compositionally biased region" description="Basic and acidic residues" evidence="5">
    <location>
        <begin position="37"/>
        <end position="54"/>
    </location>
</feature>
<feature type="region of interest" description="Disordered" evidence="5">
    <location>
        <begin position="189"/>
        <end position="281"/>
    </location>
</feature>
<keyword evidence="4" id="KW-0106">Calcium</keyword>
<gene>
    <name evidence="6" type="ORF">HNR46_003693</name>
</gene>
<dbReference type="AlphaFoldDB" id="A0A840V632"/>
<feature type="compositionally biased region" description="Low complexity" evidence="5">
    <location>
        <begin position="22"/>
        <end position="31"/>
    </location>
</feature>
<comment type="caution">
    <text evidence="6">The sequence shown here is derived from an EMBL/GenBank/DDBJ whole genome shotgun (WGS) entry which is preliminary data.</text>
</comment>
<evidence type="ECO:0000256" key="3">
    <source>
        <dbReference type="ARBA" id="ARBA00022729"/>
    </source>
</evidence>
<dbReference type="InterPro" id="IPR053180">
    <property type="entry name" value="Ca-binding_acidic-repeat"/>
</dbReference>
<keyword evidence="2" id="KW-0964">Secreted</keyword>
<accession>A0A840V632</accession>
<feature type="compositionally biased region" description="Acidic residues" evidence="5">
    <location>
        <begin position="233"/>
        <end position="242"/>
    </location>
</feature>
<sequence>MGFPVRPSSCPFSTPPKRNPLLDDLTQTLDTNVRSLRKPDETTIHSNPPDHEAPETGGHVIPSLRIPAAARRGRAEIAAEDSDSDGLPDSFEQTIIDADPGDGVTYLSHVAGPNDFPTTTDFDGDGLSDADEYDGFTDPLDPDSDDDGLLDGPEVNGTDNVGSSHGFGPTDPLFEDSDFDMLLDGAEVAGTDNQGTSHGFGPTDPNSAFSDADFLEDGWEIENGLNPNSATGDDGDEGDPDLDGLNNLGEFDNFSDPLNPDTDGDHLKDGPEVAGTDNSDVSHGFGPTLPWDPDSDDDGFGDWLEIALTSDPNSAASLPGTTVPFVNGGFESPAVTPSGAGISISGGLVPGWSAVENDMYVTDVFTGAAVSAGNPTAANEGAQFATAERRAPDPDVDATAYVGGINATMSMRQDLDVSSLAAEIDAGARTIAVTFDFYDDDVYDNGIVRLEFLDASDASLGRQVSFRTDDVPEIAAWQTRSVSGYPPASTRSVRVTVEVIKAVVNTTSVRNVHFDDFRASLFHLDEDNDGMADDWEIANSLDPDDMTDAAGQDDADTLGNLAEFEAGTNPFAADTDGDGFNDDVELAAGSDPLDPSSVPALDSDLVVTAAAFDPEGDFVMTVSGLNPARNYRLMRGTDLAGFLFEVAIKQPVSETDSFTDADPPAGKAFYRVEEVSP</sequence>
<dbReference type="RefSeq" id="WP_184021323.1">
    <property type="nucleotide sequence ID" value="NZ_JACHFD010000026.1"/>
</dbReference>
<evidence type="ECO:0000256" key="2">
    <source>
        <dbReference type="ARBA" id="ARBA00022525"/>
    </source>
</evidence>
<evidence type="ECO:0000256" key="1">
    <source>
        <dbReference type="ARBA" id="ARBA00004613"/>
    </source>
</evidence>
<dbReference type="InterPro" id="IPR059100">
    <property type="entry name" value="TSP3_bac"/>
</dbReference>
<name>A0A840V632_9BACT</name>
<evidence type="ECO:0000313" key="6">
    <source>
        <dbReference type="EMBL" id="MBB5353432.1"/>
    </source>
</evidence>
<dbReference type="PANTHER" id="PTHR37467">
    <property type="entry name" value="EXPORTED CALCIUM-BINDING GLYCOPROTEIN-RELATED"/>
    <property type="match status" value="1"/>
</dbReference>
<proteinExistence type="predicted"/>
<keyword evidence="3" id="KW-0732">Signal</keyword>
<comment type="subcellular location">
    <subcellularLocation>
        <location evidence="1">Secreted</location>
    </subcellularLocation>
</comment>
<protein>
    <submittedName>
        <fullName evidence="6">Uncharacterized protein</fullName>
    </submittedName>
</protein>
<dbReference type="PANTHER" id="PTHR37467:SF1">
    <property type="entry name" value="EXPORTED CALCIUM-BINDING GLYCOPROTEIN"/>
    <property type="match status" value="1"/>
</dbReference>
<feature type="compositionally biased region" description="Low complexity" evidence="5">
    <location>
        <begin position="112"/>
        <end position="121"/>
    </location>
</feature>
<reference evidence="6 7" key="1">
    <citation type="submission" date="2020-08" db="EMBL/GenBank/DDBJ databases">
        <title>Genomic Encyclopedia of Type Strains, Phase IV (KMG-IV): sequencing the most valuable type-strain genomes for metagenomic binning, comparative biology and taxonomic classification.</title>
        <authorList>
            <person name="Goeker M."/>
        </authorList>
    </citation>
    <scope>NUCLEOTIDE SEQUENCE [LARGE SCALE GENOMIC DNA]</scope>
    <source>
        <strain evidence="6 7">YC6886</strain>
    </source>
</reference>